<organism evidence="2">
    <name type="scientific">marine sediment metagenome</name>
    <dbReference type="NCBI Taxonomy" id="412755"/>
    <lineage>
        <taxon>unclassified sequences</taxon>
        <taxon>metagenomes</taxon>
        <taxon>ecological metagenomes</taxon>
    </lineage>
</organism>
<dbReference type="EMBL" id="LAZR01003615">
    <property type="protein sequence ID" value="KKN16421.1"/>
    <property type="molecule type" value="Genomic_DNA"/>
</dbReference>
<dbReference type="InterPro" id="IPR001602">
    <property type="entry name" value="UPF0047_YjbQ-like"/>
</dbReference>
<dbReference type="PANTHER" id="PTHR30615:SF8">
    <property type="entry name" value="UPF0047 PROTEIN C4A8.02C"/>
    <property type="match status" value="1"/>
</dbReference>
<dbReference type="SUPFAM" id="SSF111038">
    <property type="entry name" value="YjbQ-like"/>
    <property type="match status" value="1"/>
</dbReference>
<evidence type="ECO:0008006" key="3">
    <source>
        <dbReference type="Google" id="ProtNLM"/>
    </source>
</evidence>
<dbReference type="AlphaFoldDB" id="A0A0F9QTI6"/>
<name>A0A0F9QTI6_9ZZZZ</name>
<reference evidence="2" key="1">
    <citation type="journal article" date="2015" name="Nature">
        <title>Complex archaea that bridge the gap between prokaryotes and eukaryotes.</title>
        <authorList>
            <person name="Spang A."/>
            <person name="Saw J.H."/>
            <person name="Jorgensen S.L."/>
            <person name="Zaremba-Niedzwiedzka K."/>
            <person name="Martijn J."/>
            <person name="Lind A.E."/>
            <person name="van Eijk R."/>
            <person name="Schleper C."/>
            <person name="Guy L."/>
            <person name="Ettema T.J."/>
        </authorList>
    </citation>
    <scope>NUCLEOTIDE SEQUENCE</scope>
</reference>
<sequence length="177" mass="19834">MTVENGQHFAVGLPGFGFIGRSGTLKVATGEAPWYLDITDRVAKFIQEAGVLMGMAVVFSKHTTAAIMVNEKESLLLQDVTRLMERVAPRDGQYFHDDFEMRTENMTDEETPNAHAHLKHWLLGSSEAIPVIAGRLALGQWQRIFLVELDKPREREVVFQVMGFSGFKLEVEKGVVT</sequence>
<accession>A0A0F9QTI6</accession>
<dbReference type="InterPro" id="IPR035917">
    <property type="entry name" value="YjbQ-like_sf"/>
</dbReference>
<dbReference type="Gene3D" id="2.60.120.460">
    <property type="entry name" value="YjbQ-like"/>
    <property type="match status" value="1"/>
</dbReference>
<comment type="similarity">
    <text evidence="1">Belongs to the UPF0047 family.</text>
</comment>
<dbReference type="NCBIfam" id="TIGR00149">
    <property type="entry name" value="TIGR00149_YjbQ"/>
    <property type="match status" value="1"/>
</dbReference>
<dbReference type="PANTHER" id="PTHR30615">
    <property type="entry name" value="UNCHARACTERIZED PROTEIN YJBQ-RELATED"/>
    <property type="match status" value="1"/>
</dbReference>
<gene>
    <name evidence="2" type="ORF">LCGC14_0975990</name>
</gene>
<comment type="caution">
    <text evidence="2">The sequence shown here is derived from an EMBL/GenBank/DDBJ whole genome shotgun (WGS) entry which is preliminary data.</text>
</comment>
<evidence type="ECO:0000256" key="1">
    <source>
        <dbReference type="ARBA" id="ARBA00005534"/>
    </source>
</evidence>
<proteinExistence type="inferred from homology"/>
<evidence type="ECO:0000313" key="2">
    <source>
        <dbReference type="EMBL" id="KKN16421.1"/>
    </source>
</evidence>
<dbReference type="Pfam" id="PF01894">
    <property type="entry name" value="YjbQ"/>
    <property type="match status" value="1"/>
</dbReference>
<protein>
    <recommendedName>
        <fullName evidence="3">Secondary thiamine-phosphate synthase enzyme</fullName>
    </recommendedName>
</protein>